<dbReference type="OrthoDB" id="5971732at2759"/>
<dbReference type="GO" id="GO:0008270">
    <property type="term" value="F:zinc ion binding"/>
    <property type="evidence" value="ECO:0007669"/>
    <property type="project" value="UniProtKB-KW"/>
</dbReference>
<dbReference type="InterPro" id="IPR013087">
    <property type="entry name" value="Znf_C2H2_type"/>
</dbReference>
<protein>
    <recommendedName>
        <fullName evidence="3">C2H2-type domain-containing protein</fullName>
    </recommendedName>
</protein>
<dbReference type="PROSITE" id="PS50157">
    <property type="entry name" value="ZINC_FINGER_C2H2_2"/>
    <property type="match status" value="1"/>
</dbReference>
<accession>A0A9Q1CQY8</accession>
<keyword evidence="1" id="KW-0863">Zinc-finger</keyword>
<keyword evidence="1" id="KW-0862">Zinc</keyword>
<feature type="region of interest" description="Disordered" evidence="2">
    <location>
        <begin position="87"/>
        <end position="125"/>
    </location>
</feature>
<dbReference type="Proteomes" id="UP001152320">
    <property type="component" value="Chromosome 1"/>
</dbReference>
<name>A0A9Q1CQY8_HOLLE</name>
<evidence type="ECO:0000313" key="5">
    <source>
        <dbReference type="Proteomes" id="UP001152320"/>
    </source>
</evidence>
<organism evidence="4 5">
    <name type="scientific">Holothuria leucospilota</name>
    <name type="common">Black long sea cucumber</name>
    <name type="synonym">Mertensiothuria leucospilota</name>
    <dbReference type="NCBI Taxonomy" id="206669"/>
    <lineage>
        <taxon>Eukaryota</taxon>
        <taxon>Metazoa</taxon>
        <taxon>Echinodermata</taxon>
        <taxon>Eleutherozoa</taxon>
        <taxon>Echinozoa</taxon>
        <taxon>Holothuroidea</taxon>
        <taxon>Aspidochirotacea</taxon>
        <taxon>Aspidochirotida</taxon>
        <taxon>Holothuriidae</taxon>
        <taxon>Holothuria</taxon>
    </lineage>
</organism>
<feature type="domain" description="C2H2-type" evidence="3">
    <location>
        <begin position="568"/>
        <end position="597"/>
    </location>
</feature>
<dbReference type="AlphaFoldDB" id="A0A9Q1CQY8"/>
<evidence type="ECO:0000256" key="1">
    <source>
        <dbReference type="PROSITE-ProRule" id="PRU00042"/>
    </source>
</evidence>
<comment type="caution">
    <text evidence="4">The sequence shown here is derived from an EMBL/GenBank/DDBJ whole genome shotgun (WGS) entry which is preliminary data.</text>
</comment>
<sequence>MKRKRSGTFCHECINPLHSTWSESNDSNTGLYTLDKLPTFVLSILKDFGYTGQESHRAKKTTRKICSICLQKIREINVQRNGDSKDHTYLSSCSSSRNDTSKGLGLQRENQDDNTEKQPVFVPLKPADEQSKDNRIYKIQKVKHSYSAEDAINVLKQLSSDELGLVAQFLGERECENVNKDISDLKSAAYDLNYTANLDLESWVNDRNKVVVGLLKGLAHTRSNCNAPTDLYRVAKNVEQIYSLTNPYVVLPLSFSENVLIYSIVQSKLTANVYGLTSPGGSYWTVRNWLKGLSMDPLPTPRGDCLVAFDNDQVIGKSYNVRENKVKTSIVTSVCVAEVDPDGKLQNESSLRPSCWERSLTSSEALCILDQKHVCNEHFCSVADLKLKNALQEKIELIKGQQICSTCDNEQISDDIDVLLKEEKMKKQWKVCSHCDTQNLKSKRNCDNCKKSLKVSSSKLSSSETTTTKVTHAQKVRVTEILFDGTQGEAYSLKPQNKETETKGESVSPRDPIFVNPNSFETVKTVLISIGKDFCIRGYTENPTREWLSVICDGLPYTLALKVIAKTFHCNSCNTAVFGEDEFKQHCKNNHHTAEKDVVYQKEFGWVHLRIGYGHMEMNMVRSFFSLNWEIVLKDLALSMGFRSEIAQKYALKGSDHHKSWELLNIFYHGTMSELLLPYIRKCMKSATEPTSQGYLNWSKSVTDPNYQYMQEQVLRYAQAIINFREGIRNNNWSLIKTGLFKFAPLFHARNHPKYQQIELREAINEMILPEPLHKFVRENQSLGKKGKMEDMDFQLENVNKRSKSWNPVGVPTEEDWMRTFRNLKKLDQLRCEVLERIGCNDPRLLPNTESRHDVKQNEITAWRKRLRETGYLMNPMTERVMMSTMGDELDAQLPDFTSAALSRRKAHFKITYQPNASSEIPEPVFVTPQERLDFHDIANQTKSVISNRIKELLEKIQLSDTRNALEDEWNSFVKQQKKADYLTFFAKVKDELDSEQFLAKTDSLSEQEYPEN</sequence>
<proteinExistence type="predicted"/>
<evidence type="ECO:0000259" key="3">
    <source>
        <dbReference type="PROSITE" id="PS50157"/>
    </source>
</evidence>
<feature type="compositionally biased region" description="Polar residues" evidence="2">
    <location>
        <begin position="89"/>
        <end position="98"/>
    </location>
</feature>
<dbReference type="PROSITE" id="PS00028">
    <property type="entry name" value="ZINC_FINGER_C2H2_1"/>
    <property type="match status" value="1"/>
</dbReference>
<gene>
    <name evidence="4" type="ORF">HOLleu_01834</name>
</gene>
<keyword evidence="5" id="KW-1185">Reference proteome</keyword>
<evidence type="ECO:0000256" key="2">
    <source>
        <dbReference type="SAM" id="MobiDB-lite"/>
    </source>
</evidence>
<reference evidence="4" key="1">
    <citation type="submission" date="2021-10" db="EMBL/GenBank/DDBJ databases">
        <title>Tropical sea cucumber genome reveals ecological adaptation and Cuvierian tubules defense mechanism.</title>
        <authorList>
            <person name="Chen T."/>
        </authorList>
    </citation>
    <scope>NUCLEOTIDE SEQUENCE</scope>
    <source>
        <strain evidence="4">Nanhai2018</strain>
        <tissue evidence="4">Muscle</tissue>
    </source>
</reference>
<evidence type="ECO:0000313" key="4">
    <source>
        <dbReference type="EMBL" id="KAJ8049205.1"/>
    </source>
</evidence>
<keyword evidence="1" id="KW-0479">Metal-binding</keyword>
<dbReference type="EMBL" id="JAIZAY010000001">
    <property type="protein sequence ID" value="KAJ8049205.1"/>
    <property type="molecule type" value="Genomic_DNA"/>
</dbReference>